<protein>
    <submittedName>
        <fullName evidence="2">Arylamine N-acetyltransferase</fullName>
    </submittedName>
</protein>
<reference evidence="2" key="1">
    <citation type="submission" date="2021-05" db="EMBL/GenBank/DDBJ databases">
        <title>Novel Bacillus species.</title>
        <authorList>
            <person name="Liu G."/>
        </authorList>
    </citation>
    <scope>NUCLEOTIDE SEQUENCE</scope>
    <source>
        <strain evidence="2">FJAT-49825</strain>
    </source>
</reference>
<accession>A0A942U1B8</accession>
<comment type="similarity">
    <text evidence="1">Belongs to the arylamine N-acetyltransferase family.</text>
</comment>
<dbReference type="PANTHER" id="PTHR11786:SF0">
    <property type="entry name" value="ARYLAMINE N-ACETYLTRANSFERASE 4-RELATED"/>
    <property type="match status" value="1"/>
</dbReference>
<dbReference type="Pfam" id="PF00797">
    <property type="entry name" value="Acetyltransf_2"/>
    <property type="match status" value="1"/>
</dbReference>
<dbReference type="GO" id="GO:0016407">
    <property type="term" value="F:acetyltransferase activity"/>
    <property type="evidence" value="ECO:0007669"/>
    <property type="project" value="InterPro"/>
</dbReference>
<comment type="caution">
    <text evidence="2">The sequence shown here is derived from an EMBL/GenBank/DDBJ whole genome shotgun (WGS) entry which is preliminary data.</text>
</comment>
<dbReference type="InterPro" id="IPR001447">
    <property type="entry name" value="Arylamine_N-AcTrfase"/>
</dbReference>
<gene>
    <name evidence="2" type="ORF">KHA99_01245</name>
</gene>
<dbReference type="Gene3D" id="3.30.2140.20">
    <property type="match status" value="1"/>
</dbReference>
<dbReference type="AlphaFoldDB" id="A0A942U1B8"/>
<proteinExistence type="inferred from homology"/>
<dbReference type="EMBL" id="JAGYPF010000001">
    <property type="protein sequence ID" value="MBS4211073.1"/>
    <property type="molecule type" value="Genomic_DNA"/>
</dbReference>
<sequence length="268" mass="31601">MDQWTKKYLSILNVEAAAPNYEFLQRLVEAHLHRLPFEVCSKYYYFSTKKDNELIPSKEKFLDNFLERGFGGNCYILNIHFGELLQSLGFEAKFVRARGGNNHLALMVTIEGKSYYSDVGYMAPLFEPLLIEKEPYLIRCGEEIIIKKEKELEYLIDRRTGGKSFVVKTIEWVPVQLESFKEDIFHSHRDEGENPFMRRIVATIFKERVSYAVVNSKLIIKSDQHIQVQNFEDKDEWLNMMQSTFNLHKQDLEFALNFLKERNVLSFN</sequence>
<evidence type="ECO:0000313" key="3">
    <source>
        <dbReference type="Proteomes" id="UP000679749"/>
    </source>
</evidence>
<evidence type="ECO:0000256" key="1">
    <source>
        <dbReference type="ARBA" id="ARBA00006547"/>
    </source>
</evidence>
<dbReference type="InterPro" id="IPR038765">
    <property type="entry name" value="Papain-like_cys_pep_sf"/>
</dbReference>
<dbReference type="InterPro" id="IPR053710">
    <property type="entry name" value="Arylamine_NAT_domain_sf"/>
</dbReference>
<dbReference type="RefSeq" id="WP_213115618.1">
    <property type="nucleotide sequence ID" value="NZ_JAGYPF010000001.1"/>
</dbReference>
<dbReference type="Proteomes" id="UP000679749">
    <property type="component" value="Unassembled WGS sequence"/>
</dbReference>
<dbReference type="SUPFAM" id="SSF54001">
    <property type="entry name" value="Cysteine proteinases"/>
    <property type="match status" value="1"/>
</dbReference>
<organism evidence="2 3">
    <name type="scientific">Neobacillus rhizophilus</name>
    <dbReference type="NCBI Taxonomy" id="2833579"/>
    <lineage>
        <taxon>Bacteria</taxon>
        <taxon>Bacillati</taxon>
        <taxon>Bacillota</taxon>
        <taxon>Bacilli</taxon>
        <taxon>Bacillales</taxon>
        <taxon>Bacillaceae</taxon>
        <taxon>Neobacillus</taxon>
    </lineage>
</organism>
<evidence type="ECO:0000313" key="2">
    <source>
        <dbReference type="EMBL" id="MBS4211073.1"/>
    </source>
</evidence>
<keyword evidence="3" id="KW-1185">Reference proteome</keyword>
<dbReference type="PANTHER" id="PTHR11786">
    <property type="entry name" value="N-HYDROXYARYLAMINE O-ACETYLTRANSFERASE"/>
    <property type="match status" value="1"/>
</dbReference>
<name>A0A942U1B8_9BACI</name>